<name>A0ABZ1UIX6_9BURK</name>
<dbReference type="SUPFAM" id="SSF48452">
    <property type="entry name" value="TPR-like"/>
    <property type="match status" value="1"/>
</dbReference>
<accession>A0ABZ1UIX6</accession>
<dbReference type="PANTHER" id="PTHR44943">
    <property type="entry name" value="CELLULOSE SYNTHASE OPERON PROTEIN C"/>
    <property type="match status" value="1"/>
</dbReference>
<feature type="repeat" description="TPR" evidence="3">
    <location>
        <begin position="179"/>
        <end position="212"/>
    </location>
</feature>
<dbReference type="CDD" id="cd02440">
    <property type="entry name" value="AdoMet_MTases"/>
    <property type="match status" value="1"/>
</dbReference>
<dbReference type="Pfam" id="PF08242">
    <property type="entry name" value="Methyltransf_12"/>
    <property type="match status" value="1"/>
</dbReference>
<dbReference type="EMBL" id="CP136508">
    <property type="protein sequence ID" value="WUR12666.1"/>
    <property type="molecule type" value="Genomic_DNA"/>
</dbReference>
<dbReference type="PROSITE" id="PS50293">
    <property type="entry name" value="TPR_REGION"/>
    <property type="match status" value="2"/>
</dbReference>
<dbReference type="Pfam" id="PF13414">
    <property type="entry name" value="TPR_11"/>
    <property type="match status" value="1"/>
</dbReference>
<feature type="domain" description="Methyltransferase type 12" evidence="4">
    <location>
        <begin position="348"/>
        <end position="438"/>
    </location>
</feature>
<evidence type="ECO:0000256" key="3">
    <source>
        <dbReference type="PROSITE-ProRule" id="PRU00339"/>
    </source>
</evidence>
<evidence type="ECO:0000313" key="6">
    <source>
        <dbReference type="Proteomes" id="UP000321323"/>
    </source>
</evidence>
<dbReference type="InterPro" id="IPR011990">
    <property type="entry name" value="TPR-like_helical_dom_sf"/>
</dbReference>
<dbReference type="InterPro" id="IPR051685">
    <property type="entry name" value="Ycf3/AcsC/BcsC/TPR_MFPF"/>
</dbReference>
<dbReference type="SMART" id="SM00028">
    <property type="entry name" value="TPR"/>
    <property type="match status" value="8"/>
</dbReference>
<proteinExistence type="predicted"/>
<dbReference type="InterPro" id="IPR013217">
    <property type="entry name" value="Methyltransf_12"/>
</dbReference>
<reference evidence="5 6" key="1">
    <citation type="journal article" date="2019" name="Int. J. Syst. Evol. Microbiol.">
        <title>The Draft Whole-Genome Sequence of the Antibiotic Producer Empedobacter haloabium ATCC 31962 Provides Indications for Its Taxonomic Reclassification.</title>
        <authorList>
            <person name="Miess H."/>
            <person name="Arlt P."/>
            <person name="Apel A.K."/>
            <person name="Weber T."/>
            <person name="Nieselt K."/>
            <person name="Hanssen F."/>
            <person name="Czemmel S."/>
            <person name="Nahnsen S."/>
            <person name="Gross H."/>
        </authorList>
    </citation>
    <scope>NUCLEOTIDE SEQUENCE [LARGE SCALE GENOMIC DNA]</scope>
    <source>
        <strain evidence="5 6">ATCC 31962</strain>
    </source>
</reference>
<gene>
    <name evidence="5" type="ORF">E7V67_023710</name>
</gene>
<organism evidence="5 6">
    <name type="scientific">[Empedobacter] haloabium</name>
    <dbReference type="NCBI Taxonomy" id="592317"/>
    <lineage>
        <taxon>Bacteria</taxon>
        <taxon>Pseudomonadati</taxon>
        <taxon>Pseudomonadota</taxon>
        <taxon>Betaproteobacteria</taxon>
        <taxon>Burkholderiales</taxon>
        <taxon>Oxalobacteraceae</taxon>
        <taxon>Telluria group</taxon>
        <taxon>Telluria group incertae sedis</taxon>
    </lineage>
</organism>
<dbReference type="Proteomes" id="UP000321323">
    <property type="component" value="Chromosome"/>
</dbReference>
<evidence type="ECO:0000259" key="4">
    <source>
        <dbReference type="Pfam" id="PF08242"/>
    </source>
</evidence>
<feature type="repeat" description="TPR" evidence="3">
    <location>
        <begin position="111"/>
        <end position="144"/>
    </location>
</feature>
<evidence type="ECO:0000313" key="5">
    <source>
        <dbReference type="EMBL" id="WUR12666.1"/>
    </source>
</evidence>
<dbReference type="Gene3D" id="3.40.50.150">
    <property type="entry name" value="Vaccinia Virus protein VP39"/>
    <property type="match status" value="1"/>
</dbReference>
<dbReference type="SUPFAM" id="SSF53335">
    <property type="entry name" value="S-adenosyl-L-methionine-dependent methyltransferases"/>
    <property type="match status" value="1"/>
</dbReference>
<dbReference type="Pfam" id="PF00515">
    <property type="entry name" value="TPR_1"/>
    <property type="match status" value="1"/>
</dbReference>
<protein>
    <submittedName>
        <fullName evidence="5">Tetratricopeptide repeat protein</fullName>
    </submittedName>
</protein>
<dbReference type="InterPro" id="IPR029063">
    <property type="entry name" value="SAM-dependent_MTases_sf"/>
</dbReference>
<keyword evidence="1" id="KW-0677">Repeat</keyword>
<dbReference type="PROSITE" id="PS50005">
    <property type="entry name" value="TPR"/>
    <property type="match status" value="4"/>
</dbReference>
<dbReference type="Pfam" id="PF13432">
    <property type="entry name" value="TPR_16"/>
    <property type="match status" value="2"/>
</dbReference>
<dbReference type="Gene3D" id="1.25.40.10">
    <property type="entry name" value="Tetratricopeptide repeat domain"/>
    <property type="match status" value="4"/>
</dbReference>
<evidence type="ECO:0000256" key="1">
    <source>
        <dbReference type="ARBA" id="ARBA00022737"/>
    </source>
</evidence>
<sequence length="501" mass="52885">MHSIDPSDIGALLRQAVAHHQRGELAQADALYAAVLARDPANFDALHLSGVIARQRQAPELALDLITQALAIDAGRAIAHCNLGAVLQDLGREQDALASYERALALQPDYPMALCNRGNALRRLGRLDEALASYERALALAPSYAEAFCNRALALQALDRHADALDAFGAALTQRPAYAEALHGAGVSLAALDQAEDALEAFDRALRAQPDYVASWCSRGTLLLRAQEAHAALDSYDQALRLRPGHPRAQLGRANALRALGRRDEAIAAYEAAAACGADGATVAYLLASLGAAPAPQASPAGYVAALFDQYAGRFDRHLVDVLRYRTPTLLADVLARQLAGRSGLDILDLGCGTGLCGPLLRPLARQLEGVDLSAGMLAQARELGVYDALACGELTAYLAQTPARWDVLTAADVLVYVGDLDPVLAAARQGLRAGGTFVFSVEALDGDGYSLRASGRYAHAAEYLAMLAARHGFTVREQVACTLREDSGEPVAGLVFALGL</sequence>
<feature type="repeat" description="TPR" evidence="3">
    <location>
        <begin position="213"/>
        <end position="246"/>
    </location>
</feature>
<dbReference type="PANTHER" id="PTHR44943:SF8">
    <property type="entry name" value="TPR REPEAT-CONTAINING PROTEIN MJ0263"/>
    <property type="match status" value="1"/>
</dbReference>
<evidence type="ECO:0000256" key="2">
    <source>
        <dbReference type="ARBA" id="ARBA00022803"/>
    </source>
</evidence>
<dbReference type="InterPro" id="IPR019734">
    <property type="entry name" value="TPR_rpt"/>
</dbReference>
<keyword evidence="2 3" id="KW-0802">TPR repeat</keyword>
<feature type="repeat" description="TPR" evidence="3">
    <location>
        <begin position="77"/>
        <end position="110"/>
    </location>
</feature>
<keyword evidence="6" id="KW-1185">Reference proteome</keyword>